<protein>
    <submittedName>
        <fullName evidence="6">Uncharacterized protein</fullName>
    </submittedName>
</protein>
<organism evidence="6 7">
    <name type="scientific">Helicobacter saguini</name>
    <dbReference type="NCBI Taxonomy" id="1548018"/>
    <lineage>
        <taxon>Bacteria</taxon>
        <taxon>Pseudomonadati</taxon>
        <taxon>Campylobacterota</taxon>
        <taxon>Epsilonproteobacteria</taxon>
        <taxon>Campylobacterales</taxon>
        <taxon>Helicobacteraceae</taxon>
        <taxon>Helicobacter</taxon>
    </lineage>
</organism>
<reference evidence="6 7" key="1">
    <citation type="journal article" date="2014" name="Genome Announc.">
        <title>Draft genome sequences of eight enterohepatic helicobacter species isolated from both laboratory and wild rodents.</title>
        <authorList>
            <person name="Sheh A."/>
            <person name="Shen Z."/>
            <person name="Fox J.G."/>
        </authorList>
    </citation>
    <scope>NUCLEOTIDE SEQUENCE [LARGE SCALE GENOMIC DNA]</scope>
    <source>
        <strain evidence="6 7">MIT 97-6194</strain>
    </source>
</reference>
<dbReference type="Proteomes" id="UP000029714">
    <property type="component" value="Unassembled WGS sequence"/>
</dbReference>
<evidence type="ECO:0000313" key="5">
    <source>
        <dbReference type="EMBL" id="MWV68538.1"/>
    </source>
</evidence>
<dbReference type="PANTHER" id="PTHR39190:SF1">
    <property type="entry name" value="FLAGELLAR ASSEMBLY FACTOR FLIW"/>
    <property type="match status" value="1"/>
</dbReference>
<keyword evidence="7" id="KW-1185">Reference proteome</keyword>
<dbReference type="PANTHER" id="PTHR39190">
    <property type="entry name" value="FLAGELLAR ASSEMBLY FACTOR FLIW"/>
    <property type="match status" value="1"/>
</dbReference>
<dbReference type="Proteomes" id="UP000477070">
    <property type="component" value="Unassembled WGS sequence"/>
</dbReference>
<name>A0A347W181_9HELI</name>
<keyword evidence="1" id="KW-0963">Cytoplasm</keyword>
<keyword evidence="3" id="KW-0810">Translation regulation</keyword>
<evidence type="ECO:0000313" key="8">
    <source>
        <dbReference type="Proteomes" id="UP000477070"/>
    </source>
</evidence>
<evidence type="ECO:0000256" key="1">
    <source>
        <dbReference type="ARBA" id="ARBA00022490"/>
    </source>
</evidence>
<keyword evidence="4" id="KW-0143">Chaperone</keyword>
<dbReference type="InterPro" id="IPR024046">
    <property type="entry name" value="Flagellar_assmbl_FliW_dom_sf"/>
</dbReference>
<dbReference type="InterPro" id="IPR003775">
    <property type="entry name" value="Flagellar_assembly_factor_FliW"/>
</dbReference>
<dbReference type="RefSeq" id="WP_052062335.1">
    <property type="nucleotide sequence ID" value="NZ_JRMP02000001.1"/>
</dbReference>
<dbReference type="EMBL" id="QBIU01000001">
    <property type="protein sequence ID" value="MWV68538.1"/>
    <property type="molecule type" value="Genomic_DNA"/>
</dbReference>
<dbReference type="GO" id="GO:0006417">
    <property type="term" value="P:regulation of translation"/>
    <property type="evidence" value="ECO:0007669"/>
    <property type="project" value="UniProtKB-KW"/>
</dbReference>
<evidence type="ECO:0000313" key="7">
    <source>
        <dbReference type="Proteomes" id="UP000029714"/>
    </source>
</evidence>
<dbReference type="AlphaFoldDB" id="A0A347W181"/>
<comment type="caution">
    <text evidence="6">The sequence shown here is derived from an EMBL/GenBank/DDBJ whole genome shotgun (WGS) entry which is preliminary data.</text>
</comment>
<dbReference type="EMBL" id="JRMP02000001">
    <property type="protein sequence ID" value="TLD95921.1"/>
    <property type="molecule type" value="Genomic_DNA"/>
</dbReference>
<evidence type="ECO:0000256" key="3">
    <source>
        <dbReference type="ARBA" id="ARBA00022845"/>
    </source>
</evidence>
<keyword evidence="2" id="KW-1005">Bacterial flagellum biogenesis</keyword>
<dbReference type="OrthoDB" id="5372942at2"/>
<reference evidence="6" key="3">
    <citation type="submission" date="2018-04" db="EMBL/GenBank/DDBJ databases">
        <authorList>
            <person name="Sheh A."/>
            <person name="Shen Z."/>
            <person name="Mannion A.J."/>
            <person name="Fox J.G."/>
        </authorList>
    </citation>
    <scope>NUCLEOTIDE SEQUENCE</scope>
    <source>
        <strain evidence="6">MIT 97-6194</strain>
    </source>
</reference>
<evidence type="ECO:0000313" key="6">
    <source>
        <dbReference type="EMBL" id="TLD95921.1"/>
    </source>
</evidence>
<evidence type="ECO:0000256" key="2">
    <source>
        <dbReference type="ARBA" id="ARBA00022795"/>
    </source>
</evidence>
<dbReference type="GO" id="GO:0044780">
    <property type="term" value="P:bacterial-type flagellum assembly"/>
    <property type="evidence" value="ECO:0007669"/>
    <property type="project" value="InterPro"/>
</dbReference>
<dbReference type="Gene3D" id="2.30.290.10">
    <property type="entry name" value="BH3618-like"/>
    <property type="match status" value="1"/>
</dbReference>
<sequence>MKNKYVLKSSINNAHRIICKDNSEVFLEKIDSIFAKLLYQNNGESYESQGILSHVKGLNLISKKSLFMNYSDDEAIKKYNQKASFELDSKLDSNDTQKLNELVRNAQKSKADIMFKALHNPQGKVDVAPNNINSEFFTHISDEKGEYAGFGARDNELNFSGIKNVLSGDSKDLIESNIADSKETLQDSKPQETKENILALVNPYKLREYSFVVPEYISIILNVTPKSKIYVYCPLDLNSPLENSIVNYLFPIIFNTETKLAAQIPLSIMDYPDFNPQSLRKYL</sequence>
<reference evidence="5 8" key="4">
    <citation type="submission" date="2019-12" db="EMBL/GenBank/DDBJ databases">
        <title>Multi-Generational Helicobacter saguini Isolates.</title>
        <authorList>
            <person name="Mannion A."/>
            <person name="Shen Z."/>
            <person name="Fox J.G."/>
        </authorList>
    </citation>
    <scope>NUCLEOTIDE SEQUENCE [LARGE SCALE GENOMIC DNA]</scope>
    <source>
        <strain evidence="5">16-048</strain>
        <strain evidence="8">16-048 (F4)</strain>
    </source>
</reference>
<evidence type="ECO:0000256" key="4">
    <source>
        <dbReference type="ARBA" id="ARBA00023186"/>
    </source>
</evidence>
<accession>A0A347W181</accession>
<dbReference type="Pfam" id="PF02623">
    <property type="entry name" value="FliW"/>
    <property type="match status" value="1"/>
</dbReference>
<reference evidence="6 7" key="2">
    <citation type="journal article" date="2016" name="Infect. Immun.">
        <title>Helicobacter saguini, a Novel Helicobacter Isolated from Cotton-Top Tamarins with Ulcerative Colitis, Has Proinflammatory Properties and Induces Typhlocolitis and Dysplasia in Gnotobiotic IL-10-/- Mice.</title>
        <authorList>
            <person name="Shen Z."/>
            <person name="Mannion A."/>
            <person name="Whary M.T."/>
            <person name="Muthupalani S."/>
            <person name="Sheh A."/>
            <person name="Feng Y."/>
            <person name="Gong G."/>
            <person name="Vandamme P."/>
            <person name="Holcombe H.R."/>
            <person name="Paster B.J."/>
            <person name="Fox J.G."/>
        </authorList>
    </citation>
    <scope>NUCLEOTIDE SEQUENCE [LARGE SCALE GENOMIC DNA]</scope>
    <source>
        <strain evidence="6 7">MIT 97-6194</strain>
    </source>
</reference>
<gene>
    <name evidence="5" type="ORF">DCO61_00440</name>
    <name evidence="6" type="ORF">LS64_000725</name>
</gene>
<proteinExistence type="predicted"/>
<dbReference type="SUPFAM" id="SSF141457">
    <property type="entry name" value="BH3618-like"/>
    <property type="match status" value="1"/>
</dbReference>